<organism evidence="15 16">
    <name type="scientific">Flavobacterium cutihirudinis</name>
    <dbReference type="NCBI Taxonomy" id="1265740"/>
    <lineage>
        <taxon>Bacteria</taxon>
        <taxon>Pseudomonadati</taxon>
        <taxon>Bacteroidota</taxon>
        <taxon>Flavobacteriia</taxon>
        <taxon>Flavobacteriales</taxon>
        <taxon>Flavobacteriaceae</taxon>
        <taxon>Flavobacterium</taxon>
    </lineage>
</organism>
<dbReference type="RefSeq" id="WP_115887234.1">
    <property type="nucleotide sequence ID" value="NZ_QRDQ01000007.1"/>
</dbReference>
<evidence type="ECO:0000259" key="14">
    <source>
        <dbReference type="Pfam" id="PF00561"/>
    </source>
</evidence>
<comment type="caution">
    <text evidence="15">The sequence shown here is derived from an EMBL/GenBank/DDBJ whole genome shotgun (WGS) entry which is preliminary data.</text>
</comment>
<dbReference type="InterPro" id="IPR005944">
    <property type="entry name" value="Pro_iminopeptidase"/>
</dbReference>
<evidence type="ECO:0000256" key="13">
    <source>
        <dbReference type="RuleBase" id="RU003421"/>
    </source>
</evidence>
<comment type="catalytic activity">
    <reaction evidence="1 11 13">
        <text>Release of N-terminal proline from a peptide.</text>
        <dbReference type="EC" id="3.4.11.5"/>
    </reaction>
</comment>
<dbReference type="InterPro" id="IPR029058">
    <property type="entry name" value="AB_hydrolase_fold"/>
</dbReference>
<evidence type="ECO:0000256" key="9">
    <source>
        <dbReference type="ARBA" id="ARBA00022801"/>
    </source>
</evidence>
<dbReference type="PANTHER" id="PTHR43722:SF1">
    <property type="entry name" value="PROLINE IMINOPEPTIDASE"/>
    <property type="match status" value="1"/>
</dbReference>
<comment type="subcellular location">
    <subcellularLocation>
        <location evidence="2 11">Cytoplasm</location>
    </subcellularLocation>
</comment>
<keyword evidence="8 11" id="KW-0645">Protease</keyword>
<dbReference type="InterPro" id="IPR000073">
    <property type="entry name" value="AB_hydrolase_1"/>
</dbReference>
<keyword evidence="7 11" id="KW-0963">Cytoplasm</keyword>
<dbReference type="PRINTS" id="PR00111">
    <property type="entry name" value="ABHYDROLASE"/>
</dbReference>
<feature type="active site" description="Nucleophile" evidence="12">
    <location>
        <position position="106"/>
    </location>
</feature>
<gene>
    <name evidence="15" type="ORF">BD847_1137</name>
</gene>
<evidence type="ECO:0000313" key="15">
    <source>
        <dbReference type="EMBL" id="RED27201.1"/>
    </source>
</evidence>
<evidence type="ECO:0000256" key="2">
    <source>
        <dbReference type="ARBA" id="ARBA00004496"/>
    </source>
</evidence>
<dbReference type="SUPFAM" id="SSF53474">
    <property type="entry name" value="alpha/beta-Hydrolases"/>
    <property type="match status" value="1"/>
</dbReference>
<dbReference type="Gene3D" id="3.40.50.1820">
    <property type="entry name" value="alpha/beta hydrolase"/>
    <property type="match status" value="1"/>
</dbReference>
<evidence type="ECO:0000256" key="4">
    <source>
        <dbReference type="ARBA" id="ARBA00012568"/>
    </source>
</evidence>
<feature type="active site" evidence="12">
    <location>
        <position position="261"/>
    </location>
</feature>
<keyword evidence="6 11" id="KW-0031">Aminopeptidase</keyword>
<dbReference type="Pfam" id="PF00561">
    <property type="entry name" value="Abhydrolase_1"/>
    <property type="match status" value="1"/>
</dbReference>
<protein>
    <recommendedName>
        <fullName evidence="5 11">Proline iminopeptidase</fullName>
        <shortName evidence="11">PIP</shortName>
        <ecNumber evidence="4 11">3.4.11.5</ecNumber>
    </recommendedName>
    <alternativeName>
        <fullName evidence="10 11">Prolyl aminopeptidase</fullName>
    </alternativeName>
</protein>
<dbReference type="AlphaFoldDB" id="A0A3D9G1W0"/>
<dbReference type="NCBIfam" id="TIGR01249">
    <property type="entry name" value="pro_imino_pep_1"/>
    <property type="match status" value="1"/>
</dbReference>
<evidence type="ECO:0000256" key="6">
    <source>
        <dbReference type="ARBA" id="ARBA00022438"/>
    </source>
</evidence>
<evidence type="ECO:0000256" key="3">
    <source>
        <dbReference type="ARBA" id="ARBA00010088"/>
    </source>
</evidence>
<sequence length="306" mass="35217">MNSSIKTKSGYLNVSKIHSIYYEVCGNENGEPYLFVHGGPGAGFSESDKRFFDFEKHKVIFFDQRGASKSKPFGCIAENSTQELVNDIVYLLDYLEIPKVTIFGGSWGTTLSLVFAIQYPEKVKSLLLRGIFLGDKRSINHYLDGGVEKEFPKEWKRFKNLVPENSTLTIPEYYLDQMLNGTPQNKELYCYEWVFYEISIFKKGILENEIDTIINQFPFQAMAIMEAYFLSNNCFLENDYILKNCEVLDTIPTTIIHGKYDAICPVEYAELLHENLNNSVLYIEDAGHSDSEPEIERRIFEVLLQS</sequence>
<name>A0A3D9G1W0_9FLAO</name>
<feature type="active site" description="Proton donor" evidence="12">
    <location>
        <position position="288"/>
    </location>
</feature>
<proteinExistence type="inferred from homology"/>
<reference evidence="15 16" key="1">
    <citation type="submission" date="2018-07" db="EMBL/GenBank/DDBJ databases">
        <title>Genomic Encyclopedia of Archaeal and Bacterial Type Strains, Phase II (KMG-II): from individual species to whole genera.</title>
        <authorList>
            <person name="Goeker M."/>
        </authorList>
    </citation>
    <scope>NUCLEOTIDE SEQUENCE [LARGE SCALE GENOMIC DNA]</scope>
    <source>
        <strain evidence="15 16">DSM 25795</strain>
    </source>
</reference>
<keyword evidence="16" id="KW-1185">Reference proteome</keyword>
<evidence type="ECO:0000256" key="10">
    <source>
        <dbReference type="ARBA" id="ARBA00029605"/>
    </source>
</evidence>
<dbReference type="PANTHER" id="PTHR43722">
    <property type="entry name" value="PROLINE IMINOPEPTIDASE"/>
    <property type="match status" value="1"/>
</dbReference>
<evidence type="ECO:0000256" key="7">
    <source>
        <dbReference type="ARBA" id="ARBA00022490"/>
    </source>
</evidence>
<evidence type="ECO:0000256" key="5">
    <source>
        <dbReference type="ARBA" id="ARBA00021843"/>
    </source>
</evidence>
<evidence type="ECO:0000313" key="16">
    <source>
        <dbReference type="Proteomes" id="UP000257004"/>
    </source>
</evidence>
<evidence type="ECO:0000256" key="8">
    <source>
        <dbReference type="ARBA" id="ARBA00022670"/>
    </source>
</evidence>
<keyword evidence="9 11" id="KW-0378">Hydrolase</keyword>
<evidence type="ECO:0000256" key="1">
    <source>
        <dbReference type="ARBA" id="ARBA00001585"/>
    </source>
</evidence>
<dbReference type="PRINTS" id="PR00793">
    <property type="entry name" value="PROAMNOPTASE"/>
</dbReference>
<dbReference type="PIRSF" id="PIRSF006431">
    <property type="entry name" value="Pept_S33"/>
    <property type="match status" value="1"/>
</dbReference>
<accession>A0A3D9G1W0</accession>
<dbReference type="EC" id="3.4.11.5" evidence="4 11"/>
<evidence type="ECO:0000256" key="11">
    <source>
        <dbReference type="PIRNR" id="PIRNR006431"/>
    </source>
</evidence>
<dbReference type="OrthoDB" id="9796770at2"/>
<comment type="similarity">
    <text evidence="3 11 13">Belongs to the peptidase S33 family.</text>
</comment>
<dbReference type="EMBL" id="QRDQ01000007">
    <property type="protein sequence ID" value="RED27201.1"/>
    <property type="molecule type" value="Genomic_DNA"/>
</dbReference>
<dbReference type="GO" id="GO:0004177">
    <property type="term" value="F:aminopeptidase activity"/>
    <property type="evidence" value="ECO:0007669"/>
    <property type="project" value="UniProtKB-UniRule"/>
</dbReference>
<dbReference type="Proteomes" id="UP000257004">
    <property type="component" value="Unassembled WGS sequence"/>
</dbReference>
<dbReference type="GO" id="GO:0006508">
    <property type="term" value="P:proteolysis"/>
    <property type="evidence" value="ECO:0007669"/>
    <property type="project" value="UniProtKB-KW"/>
</dbReference>
<feature type="domain" description="AB hydrolase-1" evidence="14">
    <location>
        <begin position="34"/>
        <end position="290"/>
    </location>
</feature>
<dbReference type="InterPro" id="IPR002410">
    <property type="entry name" value="Peptidase_S33"/>
</dbReference>
<dbReference type="GO" id="GO:0005737">
    <property type="term" value="C:cytoplasm"/>
    <property type="evidence" value="ECO:0007669"/>
    <property type="project" value="UniProtKB-SubCell"/>
</dbReference>
<evidence type="ECO:0000256" key="12">
    <source>
        <dbReference type="PIRSR" id="PIRSR006431-1"/>
    </source>
</evidence>